<dbReference type="OrthoDB" id="3255035at2759"/>
<dbReference type="AlphaFoldDB" id="A0A4Y7SU47"/>
<dbReference type="STRING" id="71717.A0A4Y7SU47"/>
<evidence type="ECO:0000313" key="1">
    <source>
        <dbReference type="EMBL" id="TEB25393.1"/>
    </source>
</evidence>
<dbReference type="EMBL" id="QPFP01000057">
    <property type="protein sequence ID" value="TEB25393.1"/>
    <property type="molecule type" value="Genomic_DNA"/>
</dbReference>
<proteinExistence type="predicted"/>
<evidence type="ECO:0000313" key="2">
    <source>
        <dbReference type="Proteomes" id="UP000298030"/>
    </source>
</evidence>
<accession>A0A4Y7SU47</accession>
<reference evidence="1 2" key="1">
    <citation type="journal article" date="2019" name="Nat. Ecol. Evol.">
        <title>Megaphylogeny resolves global patterns of mushroom evolution.</title>
        <authorList>
            <person name="Varga T."/>
            <person name="Krizsan K."/>
            <person name="Foldi C."/>
            <person name="Dima B."/>
            <person name="Sanchez-Garcia M."/>
            <person name="Sanchez-Ramirez S."/>
            <person name="Szollosi G.J."/>
            <person name="Szarkandi J.G."/>
            <person name="Papp V."/>
            <person name="Albert L."/>
            <person name="Andreopoulos W."/>
            <person name="Angelini C."/>
            <person name="Antonin V."/>
            <person name="Barry K.W."/>
            <person name="Bougher N.L."/>
            <person name="Buchanan P."/>
            <person name="Buyck B."/>
            <person name="Bense V."/>
            <person name="Catcheside P."/>
            <person name="Chovatia M."/>
            <person name="Cooper J."/>
            <person name="Damon W."/>
            <person name="Desjardin D."/>
            <person name="Finy P."/>
            <person name="Geml J."/>
            <person name="Haridas S."/>
            <person name="Hughes K."/>
            <person name="Justo A."/>
            <person name="Karasinski D."/>
            <person name="Kautmanova I."/>
            <person name="Kiss B."/>
            <person name="Kocsube S."/>
            <person name="Kotiranta H."/>
            <person name="LaButti K.M."/>
            <person name="Lechner B.E."/>
            <person name="Liimatainen K."/>
            <person name="Lipzen A."/>
            <person name="Lukacs Z."/>
            <person name="Mihaltcheva S."/>
            <person name="Morgado L.N."/>
            <person name="Niskanen T."/>
            <person name="Noordeloos M.E."/>
            <person name="Ohm R.A."/>
            <person name="Ortiz-Santana B."/>
            <person name="Ovrebo C."/>
            <person name="Racz N."/>
            <person name="Riley R."/>
            <person name="Savchenko A."/>
            <person name="Shiryaev A."/>
            <person name="Soop K."/>
            <person name="Spirin V."/>
            <person name="Szebenyi C."/>
            <person name="Tomsovsky M."/>
            <person name="Tulloss R.E."/>
            <person name="Uehling J."/>
            <person name="Grigoriev I.V."/>
            <person name="Vagvolgyi C."/>
            <person name="Papp T."/>
            <person name="Martin F.M."/>
            <person name="Miettinen O."/>
            <person name="Hibbett D.S."/>
            <person name="Nagy L.G."/>
        </authorList>
    </citation>
    <scope>NUCLEOTIDE SEQUENCE [LARGE SCALE GENOMIC DNA]</scope>
    <source>
        <strain evidence="1 2">FP101781</strain>
    </source>
</reference>
<organism evidence="1 2">
    <name type="scientific">Coprinellus micaceus</name>
    <name type="common">Glistening ink-cap mushroom</name>
    <name type="synonym">Coprinus micaceus</name>
    <dbReference type="NCBI Taxonomy" id="71717"/>
    <lineage>
        <taxon>Eukaryota</taxon>
        <taxon>Fungi</taxon>
        <taxon>Dikarya</taxon>
        <taxon>Basidiomycota</taxon>
        <taxon>Agaricomycotina</taxon>
        <taxon>Agaricomycetes</taxon>
        <taxon>Agaricomycetidae</taxon>
        <taxon>Agaricales</taxon>
        <taxon>Agaricineae</taxon>
        <taxon>Psathyrellaceae</taxon>
        <taxon>Coprinellus</taxon>
    </lineage>
</organism>
<keyword evidence="2" id="KW-1185">Reference proteome</keyword>
<protein>
    <submittedName>
        <fullName evidence="1">Uncharacterized protein</fullName>
    </submittedName>
</protein>
<comment type="caution">
    <text evidence="1">The sequence shown here is derived from an EMBL/GenBank/DDBJ whole genome shotgun (WGS) entry which is preliminary data.</text>
</comment>
<dbReference type="Proteomes" id="UP000298030">
    <property type="component" value="Unassembled WGS sequence"/>
</dbReference>
<dbReference type="SUPFAM" id="SSF52540">
    <property type="entry name" value="P-loop containing nucleoside triphosphate hydrolases"/>
    <property type="match status" value="1"/>
</dbReference>
<gene>
    <name evidence="1" type="ORF">FA13DRAFT_1796488</name>
</gene>
<dbReference type="InterPro" id="IPR027417">
    <property type="entry name" value="P-loop_NTPase"/>
</dbReference>
<dbReference type="Gene3D" id="3.40.50.300">
    <property type="entry name" value="P-loop containing nucleotide triphosphate hydrolases"/>
    <property type="match status" value="1"/>
</dbReference>
<dbReference type="CDD" id="cd00882">
    <property type="entry name" value="Ras_like_GTPase"/>
    <property type="match status" value="1"/>
</dbReference>
<sequence>MPGNGVPAFPASPSGSIPPGRPPGVVILLMGHTGAGKSHFINSAAGGEVAPVNHNITTKHFDIRCHTVVNPNVVDPSNPTSRVTLVEIPGFNNANKQHSDVEIIRRVRSWLEKDCDDDVLFGGIVVLHDVAEDEATMYTNTQPWPVKYLNSPDLLQRLILTTGKWDQTLVREDIGKYVKRAQALSELPAWKGLLDRGASAGRYDGNPRSAWNVINPLLGMNPLGVQEMRKQFRTVQEMLFAKPLPKPPRGLVRLIRSFFERASNKTGVAARRRGPWEILSRSQNFRVESVTVVSPSRDYIVHKYYFYGPITFVEAGVVGAEFLQHMATCP</sequence>
<name>A0A4Y7SU47_COPMI</name>